<dbReference type="PIRSF" id="PIRSF016838">
    <property type="entry name" value="PafC"/>
    <property type="match status" value="1"/>
</dbReference>
<dbReference type="InterPro" id="IPR051534">
    <property type="entry name" value="CBASS_pafABC_assoc_protein"/>
</dbReference>
<sequence length="296" mass="33713">MAPQQKMLRVFKLIRLLKQRPGKTVDQLAQFLEKDKRSVYRYLELLQEVGYEVDSLGSPPRYYLFENETRQQPPFTEEEAQVVRQALAGVSATHPLLAGIRQKLFLSSTLLPLADGLVDIHQGQIVERLAEALRDGRQVRLVGYQSPNSNTVTDRLVEPVSFTDDFSTLNAWEPAAGQEKTFKTRRIEAVAVLDTVCQYRGAGEPLDLFGWAGPQKKIVELSLTHRAYRLLIEDYPLARAYTGKRNDTGFPYFFKGEVRDFRGIGRFVLGIPGEVRIDEPEEFRGYLRGRIGEFGM</sequence>
<keyword evidence="4" id="KW-1185">Reference proteome</keyword>
<dbReference type="PANTHER" id="PTHR34580:SF1">
    <property type="entry name" value="PROTEIN PAFC"/>
    <property type="match status" value="1"/>
</dbReference>
<dbReference type="EMBL" id="QOWE01000004">
    <property type="protein sequence ID" value="RCR70540.1"/>
    <property type="molecule type" value="Genomic_DNA"/>
</dbReference>
<dbReference type="InterPro" id="IPR026881">
    <property type="entry name" value="WYL_dom"/>
</dbReference>
<comment type="caution">
    <text evidence="3">The sequence shown here is derived from an EMBL/GenBank/DDBJ whole genome shotgun (WGS) entry which is preliminary data.</text>
</comment>
<evidence type="ECO:0000259" key="2">
    <source>
        <dbReference type="Pfam" id="PF13280"/>
    </source>
</evidence>
<dbReference type="PANTHER" id="PTHR34580">
    <property type="match status" value="1"/>
</dbReference>
<proteinExistence type="predicted"/>
<protein>
    <submittedName>
        <fullName evidence="3">WYL domain-containing protein</fullName>
    </submittedName>
</protein>
<evidence type="ECO:0000313" key="3">
    <source>
        <dbReference type="EMBL" id="RCR70540.1"/>
    </source>
</evidence>
<name>A0A368JS98_9BACT</name>
<dbReference type="OrthoDB" id="1315521at2"/>
<dbReference type="SUPFAM" id="SSF46785">
    <property type="entry name" value="Winged helix' DNA-binding domain"/>
    <property type="match status" value="1"/>
</dbReference>
<reference evidence="3 4" key="1">
    <citation type="submission" date="2018-07" db="EMBL/GenBank/DDBJ databases">
        <title>Genome analysis of Larkinella rosea.</title>
        <authorList>
            <person name="Zhou Z."/>
            <person name="Wang G."/>
        </authorList>
    </citation>
    <scope>NUCLEOTIDE SEQUENCE [LARGE SCALE GENOMIC DNA]</scope>
    <source>
        <strain evidence="4">zzj9</strain>
    </source>
</reference>
<dbReference type="Pfam" id="PF13280">
    <property type="entry name" value="WYL"/>
    <property type="match status" value="1"/>
</dbReference>
<feature type="domain" description="Helix-turn-helix type 11" evidence="1">
    <location>
        <begin position="9"/>
        <end position="57"/>
    </location>
</feature>
<dbReference type="Proteomes" id="UP000253383">
    <property type="component" value="Unassembled WGS sequence"/>
</dbReference>
<evidence type="ECO:0000313" key="4">
    <source>
        <dbReference type="Proteomes" id="UP000253383"/>
    </source>
</evidence>
<gene>
    <name evidence="3" type="ORF">DUE52_06215</name>
</gene>
<dbReference type="PROSITE" id="PS52050">
    <property type="entry name" value="WYL"/>
    <property type="match status" value="1"/>
</dbReference>
<dbReference type="RefSeq" id="WP_114405109.1">
    <property type="nucleotide sequence ID" value="NZ_QOWE01000004.1"/>
</dbReference>
<dbReference type="AlphaFoldDB" id="A0A368JS98"/>
<dbReference type="InterPro" id="IPR028349">
    <property type="entry name" value="PafC-like"/>
</dbReference>
<organism evidence="3 4">
    <name type="scientific">Larkinella punicea</name>
    <dbReference type="NCBI Taxonomy" id="2315727"/>
    <lineage>
        <taxon>Bacteria</taxon>
        <taxon>Pseudomonadati</taxon>
        <taxon>Bacteroidota</taxon>
        <taxon>Cytophagia</taxon>
        <taxon>Cytophagales</taxon>
        <taxon>Spirosomataceae</taxon>
        <taxon>Larkinella</taxon>
    </lineage>
</organism>
<dbReference type="Pfam" id="PF08279">
    <property type="entry name" value="HTH_11"/>
    <property type="match status" value="1"/>
</dbReference>
<accession>A0A368JS98</accession>
<dbReference type="InterPro" id="IPR036390">
    <property type="entry name" value="WH_DNA-bd_sf"/>
</dbReference>
<dbReference type="InterPro" id="IPR013196">
    <property type="entry name" value="HTH_11"/>
</dbReference>
<evidence type="ECO:0000259" key="1">
    <source>
        <dbReference type="Pfam" id="PF08279"/>
    </source>
</evidence>
<feature type="domain" description="WYL" evidence="2">
    <location>
        <begin position="125"/>
        <end position="192"/>
    </location>
</feature>